<feature type="compositionally biased region" description="Low complexity" evidence="1">
    <location>
        <begin position="71"/>
        <end position="94"/>
    </location>
</feature>
<dbReference type="OMA" id="LSKLQWW"/>
<sequence length="1009" mass="109609">MGGAAAHDSGGGSSDGGNGGGRHTSGHRARRHQPQDAHTPRTDELTVPFEPSPHSSSTQRSGSDGGDDAARAPPAGSDAPHNSPSSSTSTSTAKSRLLTLSPTYAAYLSSLGASQLCSELESQLGRRRMGCMLQCLYEVGVHRLPEPCEAQLPSTAAAGKAKEYPPLNQQRRGVAIQRNHRLLTAVLRMMTLVDVYAMEPDAEAWLRVSAPNVDNNDDGSRSSRSRPENTAAAKAVVGRAGQCAHPLSYRLAQTMLRWLSCEVSRLDAHTSLQVLHLLAQQSITWSEAVLATLVDTLDVHIARAAQHADHPFTLQHYSLLLDTMARFQAQQMNVTRLQSQLPAAAHASQTSRAQWSVPSAESTSEALSAAGENEPAAVAASAARRAAIDSEHPVSNAHVFRCVAEALTRELVAAADRTRRSSPASAGAGMQHADTATILFLTRALSRLHWWSDELMSALTAPLTRYVQRHPASYAGVVMLVGRHENGVGDAALLWVLQESLLGLLRRRGRGRRRESGAIADEDDEGGHAPVHDARSMTTGLVAVREKADLLGNSSRSADDDLGEEEEEEGDEWMRFSSRDSSELAAVEKVRCDAAAAAAAADECTALATSHNTSDTNGEREGERQQVQRQQQQQQRSQKPMSRSLSLIDLHSFPSFLESLVRFYRCTMQATSSNAVVLPAPDGAANGEHGKGNGTRITRAALQTRMIELFALLQDDLQRSIPSLEAFAATMTAPLLARLLCALITTTEQLQLAQQCDSLPADEQGGTPRASCLAPLVVELAYVWTLQVARLRPPPLPPRDGRASHTAADVALFHRVAAMHHWRRALRVHHVLVRTGALRRTRSSYDASLPTQELGAGTRVPRAEEACQPGRYFMPDDVVRRAPRVQAAMEQAKHHLQAERQRVLRQLRKEQAAMEKEGADDDDDDRDDWGGHKTEYASAFGYSQEQQRNARAAPPPRSAVARMRNTSSHPRNQATAQRRRTAALVASLQLPVRSSDVFAKYSKALSRLL</sequence>
<feature type="compositionally biased region" description="Gly residues" evidence="1">
    <location>
        <begin position="1"/>
        <end position="23"/>
    </location>
</feature>
<dbReference type="RefSeq" id="XP_015651857.1">
    <property type="nucleotide sequence ID" value="XM_015809525.1"/>
</dbReference>
<feature type="region of interest" description="Disordered" evidence="1">
    <location>
        <begin position="350"/>
        <end position="373"/>
    </location>
</feature>
<dbReference type="GeneID" id="26910145"/>
<keyword evidence="3" id="KW-1185">Reference proteome</keyword>
<feature type="region of interest" description="Disordered" evidence="1">
    <location>
        <begin position="552"/>
        <end position="578"/>
    </location>
</feature>
<evidence type="ECO:0000313" key="2">
    <source>
        <dbReference type="EMBL" id="KPA73418.1"/>
    </source>
</evidence>
<feature type="region of interest" description="Disordered" evidence="1">
    <location>
        <begin position="1"/>
        <end position="94"/>
    </location>
</feature>
<gene>
    <name evidence="2" type="ORF">ABB37_09862</name>
</gene>
<feature type="region of interest" description="Disordered" evidence="1">
    <location>
        <begin position="609"/>
        <end position="643"/>
    </location>
</feature>
<dbReference type="VEuPathDB" id="TriTrypDB:LpyrH10_36_0050"/>
<dbReference type="EMBL" id="LGTL01000036">
    <property type="protein sequence ID" value="KPA73418.1"/>
    <property type="molecule type" value="Genomic_DNA"/>
</dbReference>
<comment type="caution">
    <text evidence="2">The sequence shown here is derived from an EMBL/GenBank/DDBJ whole genome shotgun (WGS) entry which is preliminary data.</text>
</comment>
<evidence type="ECO:0000256" key="1">
    <source>
        <dbReference type="SAM" id="MobiDB-lite"/>
    </source>
</evidence>
<feature type="compositionally biased region" description="Basic and acidic residues" evidence="1">
    <location>
        <begin position="617"/>
        <end position="626"/>
    </location>
</feature>
<accession>A0A0N0DQK3</accession>
<feature type="compositionally biased region" description="Low complexity" evidence="1">
    <location>
        <begin position="627"/>
        <end position="638"/>
    </location>
</feature>
<feature type="compositionally biased region" description="Basic and acidic residues" evidence="1">
    <location>
        <begin position="526"/>
        <end position="535"/>
    </location>
</feature>
<proteinExistence type="predicted"/>
<reference evidence="2 3" key="1">
    <citation type="submission" date="2015-07" db="EMBL/GenBank/DDBJ databases">
        <title>High-quality genome of monoxenous trypanosomatid Leptomonas pyrrhocoris.</title>
        <authorList>
            <person name="Flegontov P."/>
            <person name="Butenko A."/>
            <person name="Firsov S."/>
            <person name="Vlcek C."/>
            <person name="Logacheva M.D."/>
            <person name="Field M."/>
            <person name="Filatov D."/>
            <person name="Flegontova O."/>
            <person name="Gerasimov E."/>
            <person name="Jackson A.P."/>
            <person name="Kelly S."/>
            <person name="Opperdoes F."/>
            <person name="O'Reilly A."/>
            <person name="Votypka J."/>
            <person name="Yurchenko V."/>
            <person name="Lukes J."/>
        </authorList>
    </citation>
    <scope>NUCLEOTIDE SEQUENCE [LARGE SCALE GENOMIC DNA]</scope>
    <source>
        <strain evidence="2">H10</strain>
    </source>
</reference>
<feature type="compositionally biased region" description="Low complexity" evidence="1">
    <location>
        <begin position="359"/>
        <end position="373"/>
    </location>
</feature>
<organism evidence="2 3">
    <name type="scientific">Leptomonas pyrrhocoris</name>
    <name type="common">Firebug parasite</name>
    <dbReference type="NCBI Taxonomy" id="157538"/>
    <lineage>
        <taxon>Eukaryota</taxon>
        <taxon>Discoba</taxon>
        <taxon>Euglenozoa</taxon>
        <taxon>Kinetoplastea</taxon>
        <taxon>Metakinetoplastina</taxon>
        <taxon>Trypanosomatida</taxon>
        <taxon>Trypanosomatidae</taxon>
        <taxon>Leishmaniinae</taxon>
        <taxon>Leptomonas</taxon>
    </lineage>
</organism>
<dbReference type="OrthoDB" id="273892at2759"/>
<feature type="region of interest" description="Disordered" evidence="1">
    <location>
        <begin position="513"/>
        <end position="535"/>
    </location>
</feature>
<evidence type="ECO:0000313" key="3">
    <source>
        <dbReference type="Proteomes" id="UP000037923"/>
    </source>
</evidence>
<feature type="compositionally biased region" description="Basic and acidic residues" evidence="1">
    <location>
        <begin position="33"/>
        <end position="44"/>
    </location>
</feature>
<protein>
    <submittedName>
        <fullName evidence="2">Uncharacterized protein</fullName>
    </submittedName>
</protein>
<feature type="compositionally biased region" description="Basic and acidic residues" evidence="1">
    <location>
        <begin position="218"/>
        <end position="227"/>
    </location>
</feature>
<dbReference type="Proteomes" id="UP000037923">
    <property type="component" value="Unassembled WGS sequence"/>
</dbReference>
<feature type="compositionally biased region" description="Acidic residues" evidence="1">
    <location>
        <begin position="918"/>
        <end position="927"/>
    </location>
</feature>
<dbReference type="AlphaFoldDB" id="A0A0N0DQK3"/>
<name>A0A0N0DQK3_LEPPY</name>
<feature type="region of interest" description="Disordered" evidence="1">
    <location>
        <begin position="211"/>
        <end position="232"/>
    </location>
</feature>
<feature type="compositionally biased region" description="Acidic residues" evidence="1">
    <location>
        <begin position="560"/>
        <end position="571"/>
    </location>
</feature>
<feature type="region of interest" description="Disordered" evidence="1">
    <location>
        <begin position="910"/>
        <end position="980"/>
    </location>
</feature>